<protein>
    <submittedName>
        <fullName evidence="1">Uncharacterized protein</fullName>
    </submittedName>
</protein>
<sequence>MAKTQTLSNTEKAVINTLIDLGNEKFSFFDDGITEGSGIWYSAMRDEMSYSKTLSARAITKLVKDGRFIKHERDEDGEEWLSLTAKGVEAVLALKGEKKLEIVEEAEVPTTRKPAAITEARIPEGGQCKCGCGVNVNGRRAQYRPGHDAKHVSRLVAETRTTGKQPEETKTLSTRLFAKFVKALQK</sequence>
<dbReference type="EMBL" id="KU160649">
    <property type="protein sequence ID" value="ALY09265.1"/>
    <property type="molecule type" value="Genomic_DNA"/>
</dbReference>
<organism evidence="1 2">
    <name type="scientific">Arthrobacter phage Immaculata</name>
    <dbReference type="NCBI Taxonomy" id="1772301"/>
    <lineage>
        <taxon>Viruses</taxon>
        <taxon>Duplodnaviria</taxon>
        <taxon>Heunggongvirae</taxon>
        <taxon>Uroviricota</taxon>
        <taxon>Caudoviricetes</taxon>
        <taxon>Korravirus</taxon>
        <taxon>Korravirus glenn</taxon>
    </lineage>
</organism>
<reference evidence="1 2" key="1">
    <citation type="submission" date="2015-11" db="EMBL/GenBank/DDBJ databases">
        <authorList>
            <person name="Zajko M."/>
            <person name="Schoff C."/>
            <person name="Graves L."/>
            <person name="Dunbar D."/>
            <person name="Bradley K.W."/>
            <person name="Asai D.J."/>
            <person name="Jacobs-Sera D."/>
            <person name="Guerrero C.A."/>
            <person name="Bowman C.A."/>
            <person name="Russell D.A."/>
            <person name="Pope W.H."/>
            <person name="Hatfull G.F."/>
        </authorList>
    </citation>
    <scope>NUCLEOTIDE SEQUENCE [LARGE SCALE GENOMIC DNA]</scope>
</reference>
<accession>A0A0U4JLM8</accession>
<proteinExistence type="predicted"/>
<dbReference type="Proteomes" id="UP000224834">
    <property type="component" value="Segment"/>
</dbReference>
<gene>
    <name evidence="1" type="primary">55</name>
    <name evidence="1" type="ORF">IMMACULATA_55</name>
</gene>
<name>A0A0U4JLM8_9CAUD</name>
<evidence type="ECO:0000313" key="2">
    <source>
        <dbReference type="Proteomes" id="UP000224834"/>
    </source>
</evidence>
<evidence type="ECO:0000313" key="1">
    <source>
        <dbReference type="EMBL" id="ALY09265.1"/>
    </source>
</evidence>